<dbReference type="RefSeq" id="XP_040757946.1">
    <property type="nucleotide sequence ID" value="XM_040913512.1"/>
</dbReference>
<evidence type="ECO:0000313" key="1">
    <source>
        <dbReference type="EMBL" id="KZT00206.1"/>
    </source>
</evidence>
<dbReference type="InParanoid" id="A0A165B4D5"/>
<dbReference type="OrthoDB" id="2804670at2759"/>
<dbReference type="GeneID" id="63830540"/>
<evidence type="ECO:0000313" key="2">
    <source>
        <dbReference type="Proteomes" id="UP000076871"/>
    </source>
</evidence>
<dbReference type="AlphaFoldDB" id="A0A165B4D5"/>
<gene>
    <name evidence="1" type="ORF">LAESUDRAFT_764844</name>
</gene>
<evidence type="ECO:0008006" key="3">
    <source>
        <dbReference type="Google" id="ProtNLM"/>
    </source>
</evidence>
<dbReference type="Proteomes" id="UP000076871">
    <property type="component" value="Unassembled WGS sequence"/>
</dbReference>
<dbReference type="SUPFAM" id="SSF52047">
    <property type="entry name" value="RNI-like"/>
    <property type="match status" value="1"/>
</dbReference>
<reference evidence="1 2" key="1">
    <citation type="journal article" date="2016" name="Mol. Biol. Evol.">
        <title>Comparative Genomics of Early-Diverging Mushroom-Forming Fungi Provides Insights into the Origins of Lignocellulose Decay Capabilities.</title>
        <authorList>
            <person name="Nagy L.G."/>
            <person name="Riley R."/>
            <person name="Tritt A."/>
            <person name="Adam C."/>
            <person name="Daum C."/>
            <person name="Floudas D."/>
            <person name="Sun H."/>
            <person name="Yadav J.S."/>
            <person name="Pangilinan J."/>
            <person name="Larsson K.H."/>
            <person name="Matsuura K."/>
            <person name="Barry K."/>
            <person name="Labutti K."/>
            <person name="Kuo R."/>
            <person name="Ohm R.A."/>
            <person name="Bhattacharya S.S."/>
            <person name="Shirouzu T."/>
            <person name="Yoshinaga Y."/>
            <person name="Martin F.M."/>
            <person name="Grigoriev I.V."/>
            <person name="Hibbett D.S."/>
        </authorList>
    </citation>
    <scope>NUCLEOTIDE SEQUENCE [LARGE SCALE GENOMIC DNA]</scope>
    <source>
        <strain evidence="1 2">93-53</strain>
    </source>
</reference>
<dbReference type="EMBL" id="KV427693">
    <property type="protein sequence ID" value="KZT00206.1"/>
    <property type="molecule type" value="Genomic_DNA"/>
</dbReference>
<accession>A0A165B4D5</accession>
<sequence length="326" mass="37376">MTILHSSAMESIKQMLKRLADRTKKWRISSRRLVQIVKGEAGKSGSSATRPLPQLPIEVWENVIDHLWDKQWTLLECHLVCRAWYPRSRFHLHRSIWFVSSKGVKAYAKALNQTPELSERVRNMFILGNLSSLSTAAILLARKLPRLKTLTIQARYSEWEPWTMHSDIFLLLPAFSSVTRLIIGNITFPSITVLAHLVCALPRLVKLKCRSYRFTHDCFHGDMLGPYRDRVNIRALSLHKNCFSGHRSEKLFDFLAHPCISSRLQRLIIDDSGDPWFSEQDQCKCQQLLEAASGSLLELKSLLTYPGQQIAEWSLVPAAGVHSKFM</sequence>
<keyword evidence="2" id="KW-1185">Reference proteome</keyword>
<proteinExistence type="predicted"/>
<protein>
    <recommendedName>
        <fullName evidence="3">F-box domain-containing protein</fullName>
    </recommendedName>
</protein>
<name>A0A165B4D5_9APHY</name>
<organism evidence="1 2">
    <name type="scientific">Laetiporus sulphureus 93-53</name>
    <dbReference type="NCBI Taxonomy" id="1314785"/>
    <lineage>
        <taxon>Eukaryota</taxon>
        <taxon>Fungi</taxon>
        <taxon>Dikarya</taxon>
        <taxon>Basidiomycota</taxon>
        <taxon>Agaricomycotina</taxon>
        <taxon>Agaricomycetes</taxon>
        <taxon>Polyporales</taxon>
        <taxon>Laetiporus</taxon>
    </lineage>
</organism>